<organism evidence="1 2">
    <name type="scientific">Cirrhinus mrigala</name>
    <name type="common">Mrigala</name>
    <dbReference type="NCBI Taxonomy" id="683832"/>
    <lineage>
        <taxon>Eukaryota</taxon>
        <taxon>Metazoa</taxon>
        <taxon>Chordata</taxon>
        <taxon>Craniata</taxon>
        <taxon>Vertebrata</taxon>
        <taxon>Euteleostomi</taxon>
        <taxon>Actinopterygii</taxon>
        <taxon>Neopterygii</taxon>
        <taxon>Teleostei</taxon>
        <taxon>Ostariophysi</taxon>
        <taxon>Cypriniformes</taxon>
        <taxon>Cyprinidae</taxon>
        <taxon>Labeoninae</taxon>
        <taxon>Labeonini</taxon>
        <taxon>Cirrhinus</taxon>
    </lineage>
</organism>
<protein>
    <recommendedName>
        <fullName evidence="3">Reverse transcriptase</fullName>
    </recommendedName>
</protein>
<name>A0ABD0P463_CIRMR</name>
<reference evidence="1 2" key="1">
    <citation type="submission" date="2024-05" db="EMBL/GenBank/DDBJ databases">
        <title>Genome sequencing and assembly of Indian major carp, Cirrhinus mrigala (Hamilton, 1822).</title>
        <authorList>
            <person name="Mohindra V."/>
            <person name="Chowdhury L.M."/>
            <person name="Lal K."/>
            <person name="Jena J.K."/>
        </authorList>
    </citation>
    <scope>NUCLEOTIDE SEQUENCE [LARGE SCALE GENOMIC DNA]</scope>
    <source>
        <strain evidence="1">CM1030</strain>
        <tissue evidence="1">Blood</tissue>
    </source>
</reference>
<comment type="caution">
    <text evidence="1">The sequence shown here is derived from an EMBL/GenBank/DDBJ whole genome shotgun (WGS) entry which is preliminary data.</text>
</comment>
<proteinExistence type="predicted"/>
<dbReference type="EMBL" id="JAMKFB020000018">
    <property type="protein sequence ID" value="KAL0168878.1"/>
    <property type="molecule type" value="Genomic_DNA"/>
</dbReference>
<keyword evidence="2" id="KW-1185">Reference proteome</keyword>
<accession>A0ABD0P463</accession>
<dbReference type="PANTHER" id="PTHR35450">
    <property type="entry name" value="REVERSE TRANSCRIPTASE DOMAIN-CONTAINING PROTEIN"/>
    <property type="match status" value="1"/>
</dbReference>
<dbReference type="AlphaFoldDB" id="A0ABD0P463"/>
<sequence length="88" mass="10224">QGIGYAIDDKNIMTYLLHMDDLKIFGRDERQLRQAMHIVKTFSDDIRMEFGQHKCATVVFKRGVRVKSHNIQVRGGLSIKNLEQDKGY</sequence>
<feature type="non-terminal residue" evidence="1">
    <location>
        <position position="88"/>
    </location>
</feature>
<dbReference type="Proteomes" id="UP001529510">
    <property type="component" value="Unassembled WGS sequence"/>
</dbReference>
<feature type="non-terminal residue" evidence="1">
    <location>
        <position position="1"/>
    </location>
</feature>
<evidence type="ECO:0000313" key="2">
    <source>
        <dbReference type="Proteomes" id="UP001529510"/>
    </source>
</evidence>
<evidence type="ECO:0000313" key="1">
    <source>
        <dbReference type="EMBL" id="KAL0168878.1"/>
    </source>
</evidence>
<dbReference type="PANTHER" id="PTHR35450:SF2">
    <property type="entry name" value="REVERSE TRANSCRIPTASE DOMAIN-CONTAINING PROTEIN"/>
    <property type="match status" value="1"/>
</dbReference>
<gene>
    <name evidence="1" type="ORF">M9458_037100</name>
</gene>
<evidence type="ECO:0008006" key="3">
    <source>
        <dbReference type="Google" id="ProtNLM"/>
    </source>
</evidence>